<dbReference type="PROSITE" id="PS51420">
    <property type="entry name" value="RHO"/>
    <property type="match status" value="1"/>
</dbReference>
<comment type="caution">
    <text evidence="4">The sequence shown here is derived from an EMBL/GenBank/DDBJ whole genome shotgun (WGS) entry which is preliminary data.</text>
</comment>
<dbReference type="GO" id="GO:0003924">
    <property type="term" value="F:GTPase activity"/>
    <property type="evidence" value="ECO:0007669"/>
    <property type="project" value="InterPro"/>
</dbReference>
<proteinExistence type="predicted"/>
<name>A0AAU9J4H9_9CILI</name>
<evidence type="ECO:0000256" key="1">
    <source>
        <dbReference type="ARBA" id="ARBA00022741"/>
    </source>
</evidence>
<dbReference type="PRINTS" id="PR00449">
    <property type="entry name" value="RASTRNSFRMNG"/>
</dbReference>
<dbReference type="AlphaFoldDB" id="A0AAU9J4H9"/>
<reference evidence="4" key="1">
    <citation type="submission" date="2021-09" db="EMBL/GenBank/DDBJ databases">
        <authorList>
            <consortium name="AG Swart"/>
            <person name="Singh M."/>
            <person name="Singh A."/>
            <person name="Seah K."/>
            <person name="Emmerich C."/>
        </authorList>
    </citation>
    <scope>NUCLEOTIDE SEQUENCE</scope>
    <source>
        <strain evidence="4">ATCC30299</strain>
    </source>
</reference>
<dbReference type="NCBIfam" id="TIGR00231">
    <property type="entry name" value="small_GTP"/>
    <property type="match status" value="1"/>
</dbReference>
<dbReference type="SMART" id="SM00175">
    <property type="entry name" value="RAB"/>
    <property type="match status" value="1"/>
</dbReference>
<dbReference type="GO" id="GO:0005525">
    <property type="term" value="F:GTP binding"/>
    <property type="evidence" value="ECO:0007669"/>
    <property type="project" value="UniProtKB-KW"/>
</dbReference>
<dbReference type="PROSITE" id="PS51421">
    <property type="entry name" value="RAS"/>
    <property type="match status" value="1"/>
</dbReference>
<dbReference type="Pfam" id="PF00071">
    <property type="entry name" value="Ras"/>
    <property type="match status" value="1"/>
</dbReference>
<evidence type="ECO:0000256" key="3">
    <source>
        <dbReference type="ARBA" id="ARBA00023288"/>
    </source>
</evidence>
<keyword evidence="1" id="KW-0547">Nucleotide-binding</keyword>
<dbReference type="PANTHER" id="PTHR47977">
    <property type="entry name" value="RAS-RELATED PROTEIN RAB"/>
    <property type="match status" value="1"/>
</dbReference>
<dbReference type="InterPro" id="IPR005225">
    <property type="entry name" value="Small_GTP-bd"/>
</dbReference>
<dbReference type="EMBL" id="CAJZBQ010000024">
    <property type="protein sequence ID" value="CAG9320171.1"/>
    <property type="molecule type" value="Genomic_DNA"/>
</dbReference>
<dbReference type="SMART" id="SM00173">
    <property type="entry name" value="RAS"/>
    <property type="match status" value="1"/>
</dbReference>
<organism evidence="4 5">
    <name type="scientific">Blepharisma stoltei</name>
    <dbReference type="NCBI Taxonomy" id="1481888"/>
    <lineage>
        <taxon>Eukaryota</taxon>
        <taxon>Sar</taxon>
        <taxon>Alveolata</taxon>
        <taxon>Ciliophora</taxon>
        <taxon>Postciliodesmatophora</taxon>
        <taxon>Heterotrichea</taxon>
        <taxon>Heterotrichida</taxon>
        <taxon>Blepharismidae</taxon>
        <taxon>Blepharisma</taxon>
    </lineage>
</organism>
<keyword evidence="5" id="KW-1185">Reference proteome</keyword>
<sequence length="197" mass="22868">MASQSEPDYVFKVIIVGDSFVGKTCTLIQRSERYFKKDYSATIGLDFRATDIIIGNSKVKLQIWDTAGQERFRAFVKVYYRDSDGICIMFDKSSRESFDHVDGWIKDIDKEVENKNQIRILVGNKADLKSVVINEEANIKAEKYNMDYVEISAKENYQVDFLFEALAFRLLERGAKLQSDESLKLASREKRFYRDCC</sequence>
<accession>A0AAU9J4H9</accession>
<gene>
    <name evidence="4" type="ORF">BSTOLATCC_MIC25406</name>
</gene>
<dbReference type="SUPFAM" id="SSF52540">
    <property type="entry name" value="P-loop containing nucleoside triphosphate hydrolases"/>
    <property type="match status" value="1"/>
</dbReference>
<keyword evidence="2" id="KW-0342">GTP-binding</keyword>
<dbReference type="CDD" id="cd00154">
    <property type="entry name" value="Rab"/>
    <property type="match status" value="1"/>
</dbReference>
<protein>
    <submittedName>
        <fullName evidence="4">Uncharacterized protein</fullName>
    </submittedName>
</protein>
<dbReference type="PROSITE" id="PS51419">
    <property type="entry name" value="RAB"/>
    <property type="match status" value="1"/>
</dbReference>
<dbReference type="SMART" id="SM00174">
    <property type="entry name" value="RHO"/>
    <property type="match status" value="1"/>
</dbReference>
<evidence type="ECO:0000313" key="4">
    <source>
        <dbReference type="EMBL" id="CAG9320171.1"/>
    </source>
</evidence>
<dbReference type="FunFam" id="3.40.50.300:FF:001129">
    <property type="entry name" value="ras-related protein Rab-44 isoform X2"/>
    <property type="match status" value="1"/>
</dbReference>
<evidence type="ECO:0000256" key="2">
    <source>
        <dbReference type="ARBA" id="ARBA00023134"/>
    </source>
</evidence>
<keyword evidence="3" id="KW-0449">Lipoprotein</keyword>
<evidence type="ECO:0000313" key="5">
    <source>
        <dbReference type="Proteomes" id="UP001162131"/>
    </source>
</evidence>
<dbReference type="InterPro" id="IPR001806">
    <property type="entry name" value="Small_GTPase"/>
</dbReference>
<dbReference type="Gene3D" id="3.40.50.300">
    <property type="entry name" value="P-loop containing nucleotide triphosphate hydrolases"/>
    <property type="match status" value="1"/>
</dbReference>
<dbReference type="InterPro" id="IPR027417">
    <property type="entry name" value="P-loop_NTPase"/>
</dbReference>
<dbReference type="InterPro" id="IPR050227">
    <property type="entry name" value="Rab"/>
</dbReference>
<dbReference type="SMART" id="SM00176">
    <property type="entry name" value="RAN"/>
    <property type="match status" value="1"/>
</dbReference>
<dbReference type="Proteomes" id="UP001162131">
    <property type="component" value="Unassembled WGS sequence"/>
</dbReference>